<dbReference type="SUPFAM" id="SSF48371">
    <property type="entry name" value="ARM repeat"/>
    <property type="match status" value="1"/>
</dbReference>
<proteinExistence type="predicted"/>
<dbReference type="InterPro" id="IPR011989">
    <property type="entry name" value="ARM-like"/>
</dbReference>
<gene>
    <name evidence="2" type="ORF">WDJ61_15020</name>
</gene>
<reference evidence="2 3" key="1">
    <citation type="submission" date="2024-02" db="EMBL/GenBank/DDBJ databases">
        <title>Seven novel Bacillus-like species.</title>
        <authorList>
            <person name="Liu G."/>
        </authorList>
    </citation>
    <scope>NUCLEOTIDE SEQUENCE [LARGE SCALE GENOMIC DNA]</scope>
    <source>
        <strain evidence="2 3">FJAT-52991</strain>
    </source>
</reference>
<name>A0ABZ2N578_9BACI</name>
<dbReference type="RefSeq" id="WP_338751113.1">
    <property type="nucleotide sequence ID" value="NZ_CP147404.1"/>
</dbReference>
<keyword evidence="1" id="KW-0175">Coiled coil</keyword>
<feature type="coiled-coil region" evidence="1">
    <location>
        <begin position="129"/>
        <end position="163"/>
    </location>
</feature>
<keyword evidence="3" id="KW-1185">Reference proteome</keyword>
<evidence type="ECO:0000256" key="1">
    <source>
        <dbReference type="SAM" id="Coils"/>
    </source>
</evidence>
<accession>A0ABZ2N578</accession>
<sequence length="165" mass="18736">MQLTLLEEHINNNNINEAIEIIETLGKNKNVEAVEFLIQHLTATDNNNLRNAIAIYLADIGCDKAVEPLVDLLKDPKTEGARGTIVYSLGYFNCSNHIEQLADLLFSCNFEISRQSLMLLESPVNKIPIEMKQKYIKKVKNRIEDLCDEIDFFKEALKVLKGKQG</sequence>
<dbReference type="Pfam" id="PF13646">
    <property type="entry name" value="HEAT_2"/>
    <property type="match status" value="1"/>
</dbReference>
<dbReference type="InterPro" id="IPR016024">
    <property type="entry name" value="ARM-type_fold"/>
</dbReference>
<organism evidence="2 3">
    <name type="scientific">Bacillus kandeliae</name>
    <dbReference type="NCBI Taxonomy" id="3129297"/>
    <lineage>
        <taxon>Bacteria</taxon>
        <taxon>Bacillati</taxon>
        <taxon>Bacillota</taxon>
        <taxon>Bacilli</taxon>
        <taxon>Bacillales</taxon>
        <taxon>Bacillaceae</taxon>
        <taxon>Bacillus</taxon>
    </lineage>
</organism>
<evidence type="ECO:0000313" key="3">
    <source>
        <dbReference type="Proteomes" id="UP001387364"/>
    </source>
</evidence>
<protein>
    <submittedName>
        <fullName evidence="2">HEAT repeat domain-containing protein</fullName>
    </submittedName>
</protein>
<dbReference type="Gene3D" id="1.25.10.10">
    <property type="entry name" value="Leucine-rich Repeat Variant"/>
    <property type="match status" value="1"/>
</dbReference>
<evidence type="ECO:0000313" key="2">
    <source>
        <dbReference type="EMBL" id="WXB92525.1"/>
    </source>
</evidence>
<dbReference type="EMBL" id="CP147404">
    <property type="protein sequence ID" value="WXB92525.1"/>
    <property type="molecule type" value="Genomic_DNA"/>
</dbReference>
<dbReference type="Proteomes" id="UP001387364">
    <property type="component" value="Chromosome"/>
</dbReference>